<dbReference type="EMBL" id="BAAAEW010000003">
    <property type="protein sequence ID" value="GAA0741275.1"/>
    <property type="molecule type" value="Genomic_DNA"/>
</dbReference>
<dbReference type="InterPro" id="IPR050950">
    <property type="entry name" value="HTH-type_LysR_regulators"/>
</dbReference>
<evidence type="ECO:0000313" key="6">
    <source>
        <dbReference type="EMBL" id="GAA0741275.1"/>
    </source>
</evidence>
<dbReference type="SUPFAM" id="SSF53850">
    <property type="entry name" value="Periplasmic binding protein-like II"/>
    <property type="match status" value="1"/>
</dbReference>
<dbReference type="PANTHER" id="PTHR30419">
    <property type="entry name" value="HTH-TYPE TRANSCRIPTIONAL REGULATOR YBHD"/>
    <property type="match status" value="1"/>
</dbReference>
<keyword evidence="3" id="KW-0238">DNA-binding</keyword>
<dbReference type="PANTHER" id="PTHR30419:SF8">
    <property type="entry name" value="NITROGEN ASSIMILATION TRANSCRIPTIONAL ACTIVATOR-RELATED"/>
    <property type="match status" value="1"/>
</dbReference>
<dbReference type="Pfam" id="PF00126">
    <property type="entry name" value="HTH_1"/>
    <property type="match status" value="1"/>
</dbReference>
<dbReference type="PROSITE" id="PS50931">
    <property type="entry name" value="HTH_LYSR"/>
    <property type="match status" value="1"/>
</dbReference>
<comment type="caution">
    <text evidence="6">The sequence shown here is derived from an EMBL/GenBank/DDBJ whole genome shotgun (WGS) entry which is preliminary data.</text>
</comment>
<evidence type="ECO:0000259" key="5">
    <source>
        <dbReference type="PROSITE" id="PS50931"/>
    </source>
</evidence>
<gene>
    <name evidence="6" type="ORF">GCM10009107_03690</name>
</gene>
<reference evidence="6 7" key="1">
    <citation type="journal article" date="2019" name="Int. J. Syst. Evol. Microbiol.">
        <title>The Global Catalogue of Microorganisms (GCM) 10K type strain sequencing project: providing services to taxonomists for standard genome sequencing and annotation.</title>
        <authorList>
            <consortium name="The Broad Institute Genomics Platform"/>
            <consortium name="The Broad Institute Genome Sequencing Center for Infectious Disease"/>
            <person name="Wu L."/>
            <person name="Ma J."/>
        </authorList>
    </citation>
    <scope>NUCLEOTIDE SEQUENCE [LARGE SCALE GENOMIC DNA]</scope>
    <source>
        <strain evidence="6 7">JCM 15503</strain>
    </source>
</reference>
<accession>A0ABN1JK75</accession>
<dbReference type="InterPro" id="IPR005119">
    <property type="entry name" value="LysR_subst-bd"/>
</dbReference>
<evidence type="ECO:0000256" key="1">
    <source>
        <dbReference type="ARBA" id="ARBA00009437"/>
    </source>
</evidence>
<dbReference type="InterPro" id="IPR036390">
    <property type="entry name" value="WH_DNA-bd_sf"/>
</dbReference>
<keyword evidence="2" id="KW-0805">Transcription regulation</keyword>
<protein>
    <submittedName>
        <fullName evidence="6">LysR family transcriptional regulator</fullName>
    </submittedName>
</protein>
<evidence type="ECO:0000256" key="4">
    <source>
        <dbReference type="ARBA" id="ARBA00023163"/>
    </source>
</evidence>
<dbReference type="InterPro" id="IPR036388">
    <property type="entry name" value="WH-like_DNA-bd_sf"/>
</dbReference>
<dbReference type="PRINTS" id="PR00039">
    <property type="entry name" value="HTHLYSR"/>
</dbReference>
<evidence type="ECO:0000313" key="7">
    <source>
        <dbReference type="Proteomes" id="UP001500279"/>
    </source>
</evidence>
<evidence type="ECO:0000256" key="2">
    <source>
        <dbReference type="ARBA" id="ARBA00023015"/>
    </source>
</evidence>
<dbReference type="SUPFAM" id="SSF46785">
    <property type="entry name" value="Winged helix' DNA-binding domain"/>
    <property type="match status" value="1"/>
</dbReference>
<evidence type="ECO:0000256" key="3">
    <source>
        <dbReference type="ARBA" id="ARBA00023125"/>
    </source>
</evidence>
<organism evidence="6 7">
    <name type="scientific">Ideonella azotifigens</name>
    <dbReference type="NCBI Taxonomy" id="513160"/>
    <lineage>
        <taxon>Bacteria</taxon>
        <taxon>Pseudomonadati</taxon>
        <taxon>Pseudomonadota</taxon>
        <taxon>Betaproteobacteria</taxon>
        <taxon>Burkholderiales</taxon>
        <taxon>Sphaerotilaceae</taxon>
        <taxon>Ideonella</taxon>
    </lineage>
</organism>
<comment type="similarity">
    <text evidence="1">Belongs to the LysR transcriptional regulatory family.</text>
</comment>
<dbReference type="RefSeq" id="WP_231011674.1">
    <property type="nucleotide sequence ID" value="NZ_BAAAEW010000003.1"/>
</dbReference>
<sequence length="297" mass="31985">MDLNFRQIRAFVSVAQLGSFTRAATALHLSQPALTVQIRKLEEALHSRLLDRNSRSVALTRTGRELLPLLQRMLQDMDAVVADTREASAGRRGTVRIAALPSFAASLLPDVILACRAAQPGIAFVVRDAVASQVMQLVRDEQVDLGLTGGAVDAAEFDTLHQWADRLCLVCPADHPLATKRQLRLAHFADQPLVLTDPSTSVRALVDAAFRQLGRQAIVACETTYMMTAVAMVRAGLGLTLLPGGARELRAEPGLVARPIADAAFVRTVSLIKRRGRTLPAAGQDFLAASIAATRKT</sequence>
<keyword evidence="7" id="KW-1185">Reference proteome</keyword>
<dbReference type="Gene3D" id="1.10.10.10">
    <property type="entry name" value="Winged helix-like DNA-binding domain superfamily/Winged helix DNA-binding domain"/>
    <property type="match status" value="1"/>
</dbReference>
<proteinExistence type="inferred from homology"/>
<dbReference type="Gene3D" id="3.40.190.290">
    <property type="match status" value="1"/>
</dbReference>
<dbReference type="CDD" id="cd08440">
    <property type="entry name" value="PBP2_LTTR_like_4"/>
    <property type="match status" value="1"/>
</dbReference>
<dbReference type="Pfam" id="PF03466">
    <property type="entry name" value="LysR_substrate"/>
    <property type="match status" value="1"/>
</dbReference>
<dbReference type="Proteomes" id="UP001500279">
    <property type="component" value="Unassembled WGS sequence"/>
</dbReference>
<keyword evidence="4" id="KW-0804">Transcription</keyword>
<dbReference type="InterPro" id="IPR000847">
    <property type="entry name" value="LysR_HTH_N"/>
</dbReference>
<name>A0ABN1JK75_9BURK</name>
<feature type="domain" description="HTH lysR-type" evidence="5">
    <location>
        <begin position="3"/>
        <end position="60"/>
    </location>
</feature>